<dbReference type="EMBL" id="KB469299">
    <property type="protein sequence ID" value="EPQ57471.1"/>
    <property type="molecule type" value="Genomic_DNA"/>
</dbReference>
<feature type="compositionally biased region" description="Acidic residues" evidence="1">
    <location>
        <begin position="108"/>
        <end position="151"/>
    </location>
</feature>
<feature type="region of interest" description="Disordered" evidence="1">
    <location>
        <begin position="108"/>
        <end position="161"/>
    </location>
</feature>
<name>S7QBZ1_GLOTA</name>
<dbReference type="STRING" id="670483.S7QBZ1"/>
<dbReference type="OMA" id="CELQVNL"/>
<accession>S7QBZ1</accession>
<reference evidence="2 3" key="1">
    <citation type="journal article" date="2012" name="Science">
        <title>The Paleozoic origin of enzymatic lignin decomposition reconstructed from 31 fungal genomes.</title>
        <authorList>
            <person name="Floudas D."/>
            <person name="Binder M."/>
            <person name="Riley R."/>
            <person name="Barry K."/>
            <person name="Blanchette R.A."/>
            <person name="Henrissat B."/>
            <person name="Martinez A.T."/>
            <person name="Otillar R."/>
            <person name="Spatafora J.W."/>
            <person name="Yadav J.S."/>
            <person name="Aerts A."/>
            <person name="Benoit I."/>
            <person name="Boyd A."/>
            <person name="Carlson A."/>
            <person name="Copeland A."/>
            <person name="Coutinho P.M."/>
            <person name="de Vries R.P."/>
            <person name="Ferreira P."/>
            <person name="Findley K."/>
            <person name="Foster B."/>
            <person name="Gaskell J."/>
            <person name="Glotzer D."/>
            <person name="Gorecki P."/>
            <person name="Heitman J."/>
            <person name="Hesse C."/>
            <person name="Hori C."/>
            <person name="Igarashi K."/>
            <person name="Jurgens J.A."/>
            <person name="Kallen N."/>
            <person name="Kersten P."/>
            <person name="Kohler A."/>
            <person name="Kuees U."/>
            <person name="Kumar T.K.A."/>
            <person name="Kuo A."/>
            <person name="LaButti K."/>
            <person name="Larrondo L.F."/>
            <person name="Lindquist E."/>
            <person name="Ling A."/>
            <person name="Lombard V."/>
            <person name="Lucas S."/>
            <person name="Lundell T."/>
            <person name="Martin R."/>
            <person name="McLaughlin D.J."/>
            <person name="Morgenstern I."/>
            <person name="Morin E."/>
            <person name="Murat C."/>
            <person name="Nagy L.G."/>
            <person name="Nolan M."/>
            <person name="Ohm R.A."/>
            <person name="Patyshakuliyeva A."/>
            <person name="Rokas A."/>
            <person name="Ruiz-Duenas F.J."/>
            <person name="Sabat G."/>
            <person name="Salamov A."/>
            <person name="Samejima M."/>
            <person name="Schmutz J."/>
            <person name="Slot J.C."/>
            <person name="St John F."/>
            <person name="Stenlid J."/>
            <person name="Sun H."/>
            <person name="Sun S."/>
            <person name="Syed K."/>
            <person name="Tsang A."/>
            <person name="Wiebenga A."/>
            <person name="Young D."/>
            <person name="Pisabarro A."/>
            <person name="Eastwood D.C."/>
            <person name="Martin F."/>
            <person name="Cullen D."/>
            <person name="Grigoriev I.V."/>
            <person name="Hibbett D.S."/>
        </authorList>
    </citation>
    <scope>NUCLEOTIDE SEQUENCE [LARGE SCALE GENOMIC DNA]</scope>
    <source>
        <strain evidence="2 3">ATCC 11539</strain>
    </source>
</reference>
<dbReference type="KEGG" id="gtr:GLOTRDRAFT_137793"/>
<proteinExistence type="predicted"/>
<dbReference type="HOGENOM" id="CLU_086246_0_0_1"/>
<dbReference type="eggNOG" id="ENOG502SNG1">
    <property type="taxonomic scope" value="Eukaryota"/>
</dbReference>
<keyword evidence="3" id="KW-1185">Reference proteome</keyword>
<dbReference type="GeneID" id="19303833"/>
<dbReference type="RefSeq" id="XP_007864564.1">
    <property type="nucleotide sequence ID" value="XM_007866373.1"/>
</dbReference>
<dbReference type="Proteomes" id="UP000030669">
    <property type="component" value="Unassembled WGS sequence"/>
</dbReference>
<evidence type="ECO:0000256" key="1">
    <source>
        <dbReference type="SAM" id="MobiDB-lite"/>
    </source>
</evidence>
<gene>
    <name evidence="2" type="ORF">GLOTRDRAFT_137793</name>
</gene>
<protein>
    <submittedName>
        <fullName evidence="2">Uncharacterized protein</fullName>
    </submittedName>
</protein>
<evidence type="ECO:0000313" key="3">
    <source>
        <dbReference type="Proteomes" id="UP000030669"/>
    </source>
</evidence>
<dbReference type="OrthoDB" id="204784at2759"/>
<dbReference type="AlphaFoldDB" id="S7QBZ1"/>
<evidence type="ECO:0000313" key="2">
    <source>
        <dbReference type="EMBL" id="EPQ57471.1"/>
    </source>
</evidence>
<organism evidence="2 3">
    <name type="scientific">Gloeophyllum trabeum (strain ATCC 11539 / FP-39264 / Madison 617)</name>
    <name type="common">Brown rot fungus</name>
    <dbReference type="NCBI Taxonomy" id="670483"/>
    <lineage>
        <taxon>Eukaryota</taxon>
        <taxon>Fungi</taxon>
        <taxon>Dikarya</taxon>
        <taxon>Basidiomycota</taxon>
        <taxon>Agaricomycotina</taxon>
        <taxon>Agaricomycetes</taxon>
        <taxon>Gloeophyllales</taxon>
        <taxon>Gloeophyllaceae</taxon>
        <taxon>Gloeophyllum</taxon>
    </lineage>
</organism>
<sequence>MADSDTLFARLCASRYALIKANHPGEGRRKRKLRVSEEFWSLSADDKKKLVQDLPAFDPNAPYDFLTDGDPADEVTDKVPGEGLIVRTDYSNETAWTTFCDKVREAQEELFSDSPETPEEADMAADADADESDADEAMDEDQDEDDEEEEGPPVLFHIINPSDPSDRLQLSHFSHISNLAALRLLNDVSIRKAPLPPFGSGIKRIKPPNRLIDHDGWQEIYTGKTIWVYDATSNQDGCARLVSQKSAEAPYGTATGDSWRAKATHLPELQANIASGAIKIDFGGMDRWDHNERQRNLQEATLPMQ</sequence>